<dbReference type="Proteomes" id="UP001342826">
    <property type="component" value="Unassembled WGS sequence"/>
</dbReference>
<reference evidence="1 2" key="1">
    <citation type="submission" date="2023-03" db="EMBL/GenBank/DDBJ databases">
        <title>Bacillus Genome Sequencing.</title>
        <authorList>
            <person name="Dunlap C."/>
        </authorList>
    </citation>
    <scope>NUCLEOTIDE SEQUENCE [LARGE SCALE GENOMIC DNA]</scope>
    <source>
        <strain evidence="1 2">NRS-1717</strain>
    </source>
</reference>
<accession>A0ABU6NU34</accession>
<gene>
    <name evidence="1" type="ORF">P9271_04840</name>
</gene>
<protein>
    <submittedName>
        <fullName evidence="1">Uncharacterized protein</fullName>
    </submittedName>
</protein>
<organism evidence="1 2">
    <name type="scientific">Metabacillus fastidiosus</name>
    <dbReference type="NCBI Taxonomy" id="1458"/>
    <lineage>
        <taxon>Bacteria</taxon>
        <taxon>Bacillati</taxon>
        <taxon>Bacillota</taxon>
        <taxon>Bacilli</taxon>
        <taxon>Bacillales</taxon>
        <taxon>Bacillaceae</taxon>
        <taxon>Metabacillus</taxon>
    </lineage>
</organism>
<dbReference type="GeneID" id="301141323"/>
<evidence type="ECO:0000313" key="2">
    <source>
        <dbReference type="Proteomes" id="UP001342826"/>
    </source>
</evidence>
<dbReference type="EMBL" id="JARTFS010000005">
    <property type="protein sequence ID" value="MED4400655.1"/>
    <property type="molecule type" value="Genomic_DNA"/>
</dbReference>
<dbReference type="RefSeq" id="WP_066229946.1">
    <property type="nucleotide sequence ID" value="NZ_JARSOS010000027.1"/>
</dbReference>
<sequence length="62" mass="7231">MYKNDQFHLISKALQHTQHSLNEHGYGTELESFNHAKEDFIKAVAHASDLNNEMLIRTLYTE</sequence>
<proteinExistence type="predicted"/>
<evidence type="ECO:0000313" key="1">
    <source>
        <dbReference type="EMBL" id="MED4400655.1"/>
    </source>
</evidence>
<comment type="caution">
    <text evidence="1">The sequence shown here is derived from an EMBL/GenBank/DDBJ whole genome shotgun (WGS) entry which is preliminary data.</text>
</comment>
<name>A0ABU6NU34_9BACI</name>
<keyword evidence="2" id="KW-1185">Reference proteome</keyword>